<keyword evidence="6 7" id="KW-0472">Membrane</keyword>
<proteinExistence type="inferred from homology"/>
<keyword evidence="9" id="KW-1185">Reference proteome</keyword>
<evidence type="ECO:0000256" key="2">
    <source>
        <dbReference type="ARBA" id="ARBA00006386"/>
    </source>
</evidence>
<name>A0ABT2EIJ8_9BACT</name>
<dbReference type="InterPro" id="IPR005524">
    <property type="entry name" value="DUF318"/>
</dbReference>
<dbReference type="Pfam" id="PF03773">
    <property type="entry name" value="ArsP_1"/>
    <property type="match status" value="1"/>
</dbReference>
<keyword evidence="4 7" id="KW-0812">Transmembrane</keyword>
<evidence type="ECO:0000313" key="8">
    <source>
        <dbReference type="EMBL" id="MCS3917776.1"/>
    </source>
</evidence>
<dbReference type="RefSeq" id="WP_259092298.1">
    <property type="nucleotide sequence ID" value="NZ_CP130454.1"/>
</dbReference>
<feature type="transmembrane region" description="Helical" evidence="7">
    <location>
        <begin position="26"/>
        <end position="49"/>
    </location>
</feature>
<comment type="caution">
    <text evidence="8">The sequence shown here is derived from an EMBL/GenBank/DDBJ whole genome shotgun (WGS) entry which is preliminary data.</text>
</comment>
<dbReference type="PANTHER" id="PTHR43299">
    <property type="entry name" value="UPF0718 PROTEIN YRAQ"/>
    <property type="match status" value="1"/>
</dbReference>
<dbReference type="Proteomes" id="UP001204798">
    <property type="component" value="Unassembled WGS sequence"/>
</dbReference>
<evidence type="ECO:0000256" key="3">
    <source>
        <dbReference type="ARBA" id="ARBA00022475"/>
    </source>
</evidence>
<reference evidence="8 9" key="1">
    <citation type="submission" date="2022-08" db="EMBL/GenBank/DDBJ databases">
        <title>Bacterial and archaeal communities from various locations to study Microbial Dark Matter (Phase II).</title>
        <authorList>
            <person name="Stepanauskas R."/>
        </authorList>
    </citation>
    <scope>NUCLEOTIDE SEQUENCE [LARGE SCALE GENOMIC DNA]</scope>
    <source>
        <strain evidence="8 9">PD1</strain>
    </source>
</reference>
<feature type="transmembrane region" description="Helical" evidence="7">
    <location>
        <begin position="100"/>
        <end position="117"/>
    </location>
</feature>
<feature type="transmembrane region" description="Helical" evidence="7">
    <location>
        <begin position="129"/>
        <end position="150"/>
    </location>
</feature>
<accession>A0ABT2EIJ8</accession>
<dbReference type="PANTHER" id="PTHR43299:SF1">
    <property type="entry name" value="UPF0718 PROTEIN YRAQ"/>
    <property type="match status" value="1"/>
</dbReference>
<evidence type="ECO:0000256" key="7">
    <source>
        <dbReference type="SAM" id="Phobius"/>
    </source>
</evidence>
<evidence type="ECO:0000256" key="1">
    <source>
        <dbReference type="ARBA" id="ARBA00004651"/>
    </source>
</evidence>
<sequence>MLSLHGIAWKTKTREEIRHWLQETWFFVRIILPLLLVGVFIVGVIGELLPKEVIQQWLGSNSLRSSFLATLIGAISYFATMTEAPFVHKLMQLGMGKGPALALLLTGPGLSLPNWIAISRVFGFRKAAVYVLTIVVLGTLVGWIAGNTIWR</sequence>
<keyword evidence="3" id="KW-1003">Cell membrane</keyword>
<evidence type="ECO:0000256" key="4">
    <source>
        <dbReference type="ARBA" id="ARBA00022692"/>
    </source>
</evidence>
<keyword evidence="5 7" id="KW-1133">Transmembrane helix</keyword>
<evidence type="ECO:0000256" key="6">
    <source>
        <dbReference type="ARBA" id="ARBA00023136"/>
    </source>
</evidence>
<comment type="subcellular location">
    <subcellularLocation>
        <location evidence="1">Cell membrane</location>
        <topology evidence="1">Multi-pass membrane protein</topology>
    </subcellularLocation>
</comment>
<evidence type="ECO:0000256" key="5">
    <source>
        <dbReference type="ARBA" id="ARBA00022989"/>
    </source>
</evidence>
<feature type="transmembrane region" description="Helical" evidence="7">
    <location>
        <begin position="61"/>
        <end position="80"/>
    </location>
</feature>
<comment type="similarity">
    <text evidence="2">Belongs to the UPF0718 family.</text>
</comment>
<protein>
    <submittedName>
        <fullName evidence="8">Uncharacterized membrane protein YraQ (UPF0718 family)</fullName>
    </submittedName>
</protein>
<organism evidence="8 9">
    <name type="scientific">Candidatus Fervidibacter sacchari</name>
    <dbReference type="NCBI Taxonomy" id="1448929"/>
    <lineage>
        <taxon>Bacteria</taxon>
        <taxon>Candidatus Fervidibacterota</taxon>
        <taxon>Candidatus Fervidibacter</taxon>
    </lineage>
</organism>
<dbReference type="EMBL" id="JANUCP010000001">
    <property type="protein sequence ID" value="MCS3917776.1"/>
    <property type="molecule type" value="Genomic_DNA"/>
</dbReference>
<evidence type="ECO:0000313" key="9">
    <source>
        <dbReference type="Proteomes" id="UP001204798"/>
    </source>
</evidence>
<gene>
    <name evidence="8" type="ORF">M2350_000173</name>
</gene>